<dbReference type="OrthoDB" id="4732370at2"/>
<dbReference type="Pfam" id="PF07681">
    <property type="entry name" value="DoxX"/>
    <property type="match status" value="1"/>
</dbReference>
<dbReference type="Proteomes" id="UP000199440">
    <property type="component" value="Unassembled WGS sequence"/>
</dbReference>
<feature type="transmembrane region" description="Helical" evidence="7">
    <location>
        <begin position="6"/>
        <end position="27"/>
    </location>
</feature>
<evidence type="ECO:0000256" key="1">
    <source>
        <dbReference type="ARBA" id="ARBA00004651"/>
    </source>
</evidence>
<reference evidence="9" key="1">
    <citation type="submission" date="2016-10" db="EMBL/GenBank/DDBJ databases">
        <authorList>
            <person name="Varghese N."/>
            <person name="Submissions S."/>
        </authorList>
    </citation>
    <scope>NUCLEOTIDE SEQUENCE [LARGE SCALE GENOMIC DNA]</scope>
    <source>
        <strain evidence="9">DSM 19886</strain>
    </source>
</reference>
<feature type="transmembrane region" description="Helical" evidence="7">
    <location>
        <begin position="76"/>
        <end position="95"/>
    </location>
</feature>
<accession>A0A1G9Q1L0</accession>
<dbReference type="RefSeq" id="WP_089888754.1">
    <property type="nucleotide sequence ID" value="NZ_FNGV01000004.1"/>
</dbReference>
<dbReference type="AlphaFoldDB" id="A0A1G9Q1L0"/>
<comment type="subcellular location">
    <subcellularLocation>
        <location evidence="1">Cell membrane</location>
        <topology evidence="1">Multi-pass membrane protein</topology>
    </subcellularLocation>
</comment>
<dbReference type="EMBL" id="FNGV01000004">
    <property type="protein sequence ID" value="SDM04942.1"/>
    <property type="molecule type" value="Genomic_DNA"/>
</dbReference>
<gene>
    <name evidence="8" type="ORF">SAMN04488514_104265</name>
</gene>
<keyword evidence="3" id="KW-1003">Cell membrane</keyword>
<dbReference type="PANTHER" id="PTHR33452:SF1">
    <property type="entry name" value="INNER MEMBRANE PROTEIN YPHA-RELATED"/>
    <property type="match status" value="1"/>
</dbReference>
<feature type="transmembrane region" description="Helical" evidence="7">
    <location>
        <begin position="48"/>
        <end position="70"/>
    </location>
</feature>
<protein>
    <submittedName>
        <fullName evidence="8">Thiosulfate dehydrogenase [quinone] large subunit</fullName>
    </submittedName>
</protein>
<organism evidence="8 9">
    <name type="scientific">Kriegella aquimaris</name>
    <dbReference type="NCBI Taxonomy" id="192904"/>
    <lineage>
        <taxon>Bacteria</taxon>
        <taxon>Pseudomonadati</taxon>
        <taxon>Bacteroidota</taxon>
        <taxon>Flavobacteriia</taxon>
        <taxon>Flavobacteriales</taxon>
        <taxon>Flavobacteriaceae</taxon>
        <taxon>Kriegella</taxon>
    </lineage>
</organism>
<dbReference type="InterPro" id="IPR032808">
    <property type="entry name" value="DoxX"/>
</dbReference>
<sequence length="131" mass="14889">MNTKITYLIIRLGVGASMFGHGLVRLPKLHAFSEWMLKSFEKAMLPEMMVLPFSYVLPIAEFAFGIFLILGFLTRISAIAASVLMILLIFGTTLIENWGALTPQFLHLGFFAYLIQHIDKNRFSIDYSLKK</sequence>
<keyword evidence="5 7" id="KW-1133">Transmembrane helix</keyword>
<dbReference type="GO" id="GO:0005886">
    <property type="term" value="C:plasma membrane"/>
    <property type="evidence" value="ECO:0007669"/>
    <property type="project" value="UniProtKB-SubCell"/>
</dbReference>
<dbReference type="PANTHER" id="PTHR33452">
    <property type="entry name" value="OXIDOREDUCTASE CATD-RELATED"/>
    <property type="match status" value="1"/>
</dbReference>
<evidence type="ECO:0000256" key="3">
    <source>
        <dbReference type="ARBA" id="ARBA00022475"/>
    </source>
</evidence>
<keyword evidence="9" id="KW-1185">Reference proteome</keyword>
<evidence type="ECO:0000313" key="9">
    <source>
        <dbReference type="Proteomes" id="UP000199440"/>
    </source>
</evidence>
<evidence type="ECO:0000256" key="4">
    <source>
        <dbReference type="ARBA" id="ARBA00022692"/>
    </source>
</evidence>
<dbReference type="STRING" id="192904.SAMN04488514_104265"/>
<evidence type="ECO:0000313" key="8">
    <source>
        <dbReference type="EMBL" id="SDM04942.1"/>
    </source>
</evidence>
<evidence type="ECO:0000256" key="2">
    <source>
        <dbReference type="ARBA" id="ARBA00006679"/>
    </source>
</evidence>
<keyword evidence="6 7" id="KW-0472">Membrane</keyword>
<name>A0A1G9Q1L0_9FLAO</name>
<keyword evidence="4 7" id="KW-0812">Transmembrane</keyword>
<dbReference type="InterPro" id="IPR051907">
    <property type="entry name" value="DoxX-like_oxidoreductase"/>
</dbReference>
<proteinExistence type="inferred from homology"/>
<evidence type="ECO:0000256" key="7">
    <source>
        <dbReference type="SAM" id="Phobius"/>
    </source>
</evidence>
<comment type="similarity">
    <text evidence="2">Belongs to the DoxX family.</text>
</comment>
<evidence type="ECO:0000256" key="5">
    <source>
        <dbReference type="ARBA" id="ARBA00022989"/>
    </source>
</evidence>
<evidence type="ECO:0000256" key="6">
    <source>
        <dbReference type="ARBA" id="ARBA00023136"/>
    </source>
</evidence>